<evidence type="ECO:0008006" key="3">
    <source>
        <dbReference type="Google" id="ProtNLM"/>
    </source>
</evidence>
<name>A0A6I4TBZ2_9SPHN</name>
<evidence type="ECO:0000313" key="2">
    <source>
        <dbReference type="Proteomes" id="UP000439522"/>
    </source>
</evidence>
<dbReference type="OrthoDB" id="33037at2"/>
<protein>
    <recommendedName>
        <fullName evidence="3">YbjN domain-containing protein</fullName>
    </recommendedName>
</protein>
<dbReference type="Pfam" id="PF10722">
    <property type="entry name" value="YbjN"/>
    <property type="match status" value="1"/>
</dbReference>
<gene>
    <name evidence="1" type="ORF">GRI40_01600</name>
</gene>
<proteinExistence type="predicted"/>
<dbReference type="CDD" id="cd17511">
    <property type="entry name" value="YbjN_AmyR-like"/>
    <property type="match status" value="1"/>
</dbReference>
<dbReference type="InterPro" id="IPR019660">
    <property type="entry name" value="Put_sensory_transdc_reg_YbjN"/>
</dbReference>
<keyword evidence="2" id="KW-1185">Reference proteome</keyword>
<accession>A0A6I4TBZ2</accession>
<dbReference type="AlphaFoldDB" id="A0A6I4TBZ2"/>
<sequence length="150" mass="16750">MGGTPVLAADETVTAYNPGGIAKAMRDAGYKADLDVDGYGDPMIKTAFGQFDGFIYFYGCDETNHDRCESLQFRAGFDREKPMPLSLLNEIVTKYRYTAMWLDKDGDPWVNFDLVTGAGIPRQVFIRSLEAYSDNLTDVSDMIFAEERGN</sequence>
<organism evidence="1 2">
    <name type="scientific">Tsuneonella aeria</name>
    <dbReference type="NCBI Taxonomy" id="1837929"/>
    <lineage>
        <taxon>Bacteria</taxon>
        <taxon>Pseudomonadati</taxon>
        <taxon>Pseudomonadota</taxon>
        <taxon>Alphaproteobacteria</taxon>
        <taxon>Sphingomonadales</taxon>
        <taxon>Erythrobacteraceae</taxon>
        <taxon>Tsuneonella</taxon>
    </lineage>
</organism>
<dbReference type="EMBL" id="WTZA01000001">
    <property type="protein sequence ID" value="MXO73918.1"/>
    <property type="molecule type" value="Genomic_DNA"/>
</dbReference>
<dbReference type="RefSeq" id="WP_160609723.1">
    <property type="nucleotide sequence ID" value="NZ_WTZA01000001.1"/>
</dbReference>
<evidence type="ECO:0000313" key="1">
    <source>
        <dbReference type="EMBL" id="MXO73918.1"/>
    </source>
</evidence>
<comment type="caution">
    <text evidence="1">The sequence shown here is derived from an EMBL/GenBank/DDBJ whole genome shotgun (WGS) entry which is preliminary data.</text>
</comment>
<dbReference type="Proteomes" id="UP000439522">
    <property type="component" value="Unassembled WGS sequence"/>
</dbReference>
<reference evidence="1 2" key="1">
    <citation type="submission" date="2019-12" db="EMBL/GenBank/DDBJ databases">
        <title>Genomic-based taxomic classification of the family Erythrobacteraceae.</title>
        <authorList>
            <person name="Xu L."/>
        </authorList>
    </citation>
    <scope>NUCLEOTIDE SEQUENCE [LARGE SCALE GENOMIC DNA]</scope>
    <source>
        <strain evidence="1 2">100921-2</strain>
    </source>
</reference>